<dbReference type="EMBL" id="HACG01029237">
    <property type="protein sequence ID" value="CEK76102.1"/>
    <property type="molecule type" value="Transcribed_RNA"/>
</dbReference>
<organism evidence="2">
    <name type="scientific">Arion vulgaris</name>
    <dbReference type="NCBI Taxonomy" id="1028688"/>
    <lineage>
        <taxon>Eukaryota</taxon>
        <taxon>Metazoa</taxon>
        <taxon>Spiralia</taxon>
        <taxon>Lophotrochozoa</taxon>
        <taxon>Mollusca</taxon>
        <taxon>Gastropoda</taxon>
        <taxon>Heterobranchia</taxon>
        <taxon>Euthyneura</taxon>
        <taxon>Panpulmonata</taxon>
        <taxon>Eupulmonata</taxon>
        <taxon>Stylommatophora</taxon>
        <taxon>Helicina</taxon>
        <taxon>Arionoidea</taxon>
        <taxon>Arionidae</taxon>
        <taxon>Arion</taxon>
    </lineage>
</organism>
<feature type="region of interest" description="Disordered" evidence="1">
    <location>
        <begin position="75"/>
        <end position="154"/>
    </location>
</feature>
<feature type="compositionally biased region" description="Low complexity" evidence="1">
    <location>
        <begin position="210"/>
        <end position="233"/>
    </location>
</feature>
<feature type="compositionally biased region" description="Gly residues" evidence="1">
    <location>
        <begin position="75"/>
        <end position="110"/>
    </location>
</feature>
<reference evidence="2" key="1">
    <citation type="submission" date="2014-12" db="EMBL/GenBank/DDBJ databases">
        <title>Insight into the proteome of Arion vulgaris.</title>
        <authorList>
            <person name="Aradska J."/>
            <person name="Bulat T."/>
            <person name="Smidak R."/>
            <person name="Sarate P."/>
            <person name="Gangsoo J."/>
            <person name="Sialana F."/>
            <person name="Bilban M."/>
            <person name="Lubec G."/>
        </authorList>
    </citation>
    <scope>NUCLEOTIDE SEQUENCE</scope>
    <source>
        <tissue evidence="2">Skin</tissue>
    </source>
</reference>
<dbReference type="Gene3D" id="3.30.1370.10">
    <property type="entry name" value="K Homology domain, type 1"/>
    <property type="match status" value="1"/>
</dbReference>
<evidence type="ECO:0008006" key="3">
    <source>
        <dbReference type="Google" id="ProtNLM"/>
    </source>
</evidence>
<feature type="region of interest" description="Disordered" evidence="1">
    <location>
        <begin position="210"/>
        <end position="243"/>
    </location>
</feature>
<name>A0A0B7A615_9EUPU</name>
<dbReference type="AlphaFoldDB" id="A0A0B7A615"/>
<evidence type="ECO:0000256" key="1">
    <source>
        <dbReference type="SAM" id="MobiDB-lite"/>
    </source>
</evidence>
<dbReference type="GO" id="GO:0005634">
    <property type="term" value="C:nucleus"/>
    <property type="evidence" value="ECO:0007669"/>
    <property type="project" value="TreeGrafter"/>
</dbReference>
<feature type="compositionally biased region" description="Low complexity" evidence="1">
    <location>
        <begin position="124"/>
        <end position="143"/>
    </location>
</feature>
<dbReference type="GO" id="GO:0000381">
    <property type="term" value="P:regulation of alternative mRNA splicing, via spliceosome"/>
    <property type="evidence" value="ECO:0007669"/>
    <property type="project" value="TreeGrafter"/>
</dbReference>
<proteinExistence type="predicted"/>
<dbReference type="PANTHER" id="PTHR11208:SF42">
    <property type="entry name" value="QUAKING RELATED 54B, ISOFORM E"/>
    <property type="match status" value="1"/>
</dbReference>
<dbReference type="PANTHER" id="PTHR11208">
    <property type="entry name" value="RNA-BINDING PROTEIN RELATED"/>
    <property type="match status" value="1"/>
</dbReference>
<dbReference type="InterPro" id="IPR045071">
    <property type="entry name" value="BBP-like"/>
</dbReference>
<protein>
    <recommendedName>
        <fullName evidence="3">K Homology domain-containing protein</fullName>
    </recommendedName>
</protein>
<gene>
    <name evidence="2" type="primary">ORF98472</name>
</gene>
<dbReference type="GO" id="GO:0003729">
    <property type="term" value="F:mRNA binding"/>
    <property type="evidence" value="ECO:0007669"/>
    <property type="project" value="TreeGrafter"/>
</dbReference>
<sequence>MAVMGKGSVRDKEKEDVLRKEGGKYAHLNEDLHVLVECYSEITDGYNRLSIALSELKKFVIPDLADGMYDGGEMGMNGAPRGRGGYRGGPPDRGGRGGFRGRGPVPGGRGALLSRGGGPPPRGAPRGAPSSRGSSRGATRGARPPVPAASYDGYSSQAYGSGYETYDDSYGQGYSSGQDTSYYDYGAGSSSAAAGYDAYAGGGYGDYSDSWSSGAKPATHSSRGGSRGTGRSHPYARTASGDY</sequence>
<evidence type="ECO:0000313" key="2">
    <source>
        <dbReference type="EMBL" id="CEK76102.1"/>
    </source>
</evidence>
<dbReference type="InterPro" id="IPR036612">
    <property type="entry name" value="KH_dom_type_1_sf"/>
</dbReference>
<accession>A0A0B7A615</accession>